<proteinExistence type="predicted"/>
<sequence>MSGVLGGRQAIPRNQRQGHKEELGEVPAYNREAPILQVIQRVIQRVQITEQVGIE</sequence>
<gene>
    <name evidence="2" type="ORF">QG37_01663</name>
</gene>
<name>A0A0L0P4Q1_CANAR</name>
<reference evidence="3" key="1">
    <citation type="journal article" date="2015" name="BMC Genomics">
        <title>Draft genome of a commonly misdiagnosed multidrug resistant pathogen Candida auris.</title>
        <authorList>
            <person name="Chatterjee S."/>
            <person name="Alampalli S.V."/>
            <person name="Nageshan R.K."/>
            <person name="Chettiar S.T."/>
            <person name="Joshi S."/>
            <person name="Tatu U.S."/>
        </authorList>
    </citation>
    <scope>NUCLEOTIDE SEQUENCE [LARGE SCALE GENOMIC DNA]</scope>
    <source>
        <strain evidence="3">6684</strain>
    </source>
</reference>
<organism evidence="2 3">
    <name type="scientific">Candidozyma auris</name>
    <name type="common">Yeast</name>
    <name type="synonym">Candida auris</name>
    <dbReference type="NCBI Taxonomy" id="498019"/>
    <lineage>
        <taxon>Eukaryota</taxon>
        <taxon>Fungi</taxon>
        <taxon>Dikarya</taxon>
        <taxon>Ascomycota</taxon>
        <taxon>Saccharomycotina</taxon>
        <taxon>Pichiomycetes</taxon>
        <taxon>Metschnikowiaceae</taxon>
        <taxon>Candidozyma</taxon>
    </lineage>
</organism>
<protein>
    <submittedName>
        <fullName evidence="2">Uncharacterized protein</fullName>
    </submittedName>
</protein>
<evidence type="ECO:0000313" key="3">
    <source>
        <dbReference type="Proteomes" id="UP000037122"/>
    </source>
</evidence>
<feature type="region of interest" description="Disordered" evidence="1">
    <location>
        <begin position="1"/>
        <end position="25"/>
    </location>
</feature>
<dbReference type="EMBL" id="LGST01000013">
    <property type="protein sequence ID" value="KNE01353.1"/>
    <property type="molecule type" value="Genomic_DNA"/>
</dbReference>
<comment type="caution">
    <text evidence="2">The sequence shown here is derived from an EMBL/GenBank/DDBJ whole genome shotgun (WGS) entry which is preliminary data.</text>
</comment>
<evidence type="ECO:0000313" key="2">
    <source>
        <dbReference type="EMBL" id="KNE01353.1"/>
    </source>
</evidence>
<accession>A0A0L0P4Q1</accession>
<dbReference type="AlphaFoldDB" id="A0A0L0P4Q1"/>
<evidence type="ECO:0000256" key="1">
    <source>
        <dbReference type="SAM" id="MobiDB-lite"/>
    </source>
</evidence>
<dbReference type="Proteomes" id="UP000037122">
    <property type="component" value="Unassembled WGS sequence"/>
</dbReference>